<evidence type="ECO:0000256" key="1">
    <source>
        <dbReference type="SAM" id="MobiDB-lite"/>
    </source>
</evidence>
<feature type="compositionally biased region" description="Basic and acidic residues" evidence="1">
    <location>
        <begin position="513"/>
        <end position="532"/>
    </location>
</feature>
<feature type="region of interest" description="Disordered" evidence="1">
    <location>
        <begin position="1092"/>
        <end position="1129"/>
    </location>
</feature>
<feature type="compositionally biased region" description="Basic and acidic residues" evidence="1">
    <location>
        <begin position="1116"/>
        <end position="1129"/>
    </location>
</feature>
<dbReference type="Proteomes" id="UP000245591">
    <property type="component" value="Unassembled WGS sequence"/>
</dbReference>
<feature type="compositionally biased region" description="Basic residues" evidence="1">
    <location>
        <begin position="942"/>
        <end position="951"/>
    </location>
</feature>
<organism evidence="2 3">
    <name type="scientific">Smittium angustum</name>
    <dbReference type="NCBI Taxonomy" id="133377"/>
    <lineage>
        <taxon>Eukaryota</taxon>
        <taxon>Fungi</taxon>
        <taxon>Fungi incertae sedis</taxon>
        <taxon>Zoopagomycota</taxon>
        <taxon>Kickxellomycotina</taxon>
        <taxon>Harpellomycetes</taxon>
        <taxon>Harpellales</taxon>
        <taxon>Legeriomycetaceae</taxon>
        <taxon>Smittium</taxon>
    </lineage>
</organism>
<feature type="region of interest" description="Disordered" evidence="1">
    <location>
        <begin position="307"/>
        <end position="374"/>
    </location>
</feature>
<feature type="compositionally biased region" description="Polar residues" evidence="1">
    <location>
        <begin position="250"/>
        <end position="270"/>
    </location>
</feature>
<feature type="compositionally biased region" description="Basic and acidic residues" evidence="1">
    <location>
        <begin position="217"/>
        <end position="230"/>
    </location>
</feature>
<feature type="region of interest" description="Disordered" evidence="1">
    <location>
        <begin position="215"/>
        <end position="235"/>
    </location>
</feature>
<feature type="compositionally biased region" description="Polar residues" evidence="1">
    <location>
        <begin position="284"/>
        <end position="293"/>
    </location>
</feature>
<accession>A0A2U1JCX3</accession>
<feature type="region of interest" description="Disordered" evidence="1">
    <location>
        <begin position="670"/>
        <end position="697"/>
    </location>
</feature>
<feature type="region of interest" description="Disordered" evidence="1">
    <location>
        <begin position="725"/>
        <end position="780"/>
    </location>
</feature>
<gene>
    <name evidence="2" type="ORF">BB558_000907</name>
</gene>
<feature type="compositionally biased region" description="Polar residues" evidence="1">
    <location>
        <begin position="466"/>
        <end position="476"/>
    </location>
</feature>
<feature type="region of interest" description="Disordered" evidence="1">
    <location>
        <begin position="1223"/>
        <end position="1247"/>
    </location>
</feature>
<evidence type="ECO:0000313" key="2">
    <source>
        <dbReference type="EMBL" id="PWA02941.1"/>
    </source>
</evidence>
<comment type="caution">
    <text evidence="2">The sequence shown here is derived from an EMBL/GenBank/DDBJ whole genome shotgun (WGS) entry which is preliminary data.</text>
</comment>
<feature type="compositionally biased region" description="Low complexity" evidence="1">
    <location>
        <begin position="340"/>
        <end position="361"/>
    </location>
</feature>
<feature type="region of interest" description="Disordered" evidence="1">
    <location>
        <begin position="449"/>
        <end position="579"/>
    </location>
</feature>
<sequence length="1247" mass="140373">MVDVNPCPDKKRNSFSNPEKLNYSESKPINNEEIFNVLTENKIDSDFPNTPKPDQTHMKILISKNQNSTFKNQKTNENRTKHNPKYSITLKDSDEINNPSTKHDTSDFGEDPKVLSTKKPETSPTITNSSNSPKNQQNQIGDDQPFYTVLSPIKSKTYQGNQNFAPKNTDPNEWSTQMAKTKSATSNQLEMLAYVTMNSPPMQKNNYYRNTYTPKKQHSELESIHPHKNPESYLNSSTGRAIILSNQNITHNSGTQSHSTSNPDIPSTSTNKDDHTSSIEVHSHTNVPAENSNATLLQKKDALYTPVKNNNETINPFNPLYNKLGSSKEKPSSKSKYKSKSYNGNALNNSNKNSGNTSESTQSEDEETWQRRSTKARRIIHEIASGNSPLISRNHSAGAIITPSGKTLDSGGMVSSSGRYKKDGNILFHNITGTPNNINKSEARFNRTLLSPTPVNKNRHFDNKSLSRYQIPSYNYSDRDDDSPSPKTNKNDCFKLNRTSDSGSDNQKSQNKKNLDENETDIHNDNFKEKFNSDNNNSHVMGGLLISQSEEQKPLEYPKSVDKDKLDGDSANNRKNSQLFASTPSRIKEEIQSHHDFHGKSGNIYTSVHKNNISSYGYNYSNSRRLIHSAQKPSGTKFHYEYNSHYNPEIISNNESNVVDNRYIRHGGIHLSTPTATKKPGRSERDTWNVSVPNSTEPKRSAYLTDIRDARANISSNYVYEHDIKTPKQSKLRQKLSKSKKKENASENLGRNRDGGDTTETDEECANLQPFSPISLTNKRSSIPSGLFSHTYRIPQTEIINRKAKSSIYSNSNAAHLLSPVSRETSKNIYPPINNTPNSGVQFGSNLDNRNNQSVQNFGRFPRPVAQGTTSRYSLSYRDTVPTTDSRTTINNTREINPNAEENVVHGPRMFYTPQRTSYDGDQNINLNANMRLVNKHQRHNLYSHSHHPPRHSNYIHSHTGVSGVNANHVPNNNIGNEKDYNIVSGHSSERVGRKLHSKKRSNSEVSASEPDYISKNSHHTSDDSSIHEKYSSSIKNSENVENKNLSSDKVLCVADPNPFGNSSSDDKKQINNLNEYGSLNKNVFGCSANENDYKSNKLSRTNSTNSGETTETDEEIKPEKNTRSKPEIRTYSEKIVGSMKSENNVKESKKLLDEQVEKEENSKESKLIISNISDKNLIEESQNIENVRETSGSSFVGENSGMKVEHDDRISDTEKFVKVEGFKEQNSSGSGRRNEQFFESQNNPFC</sequence>
<feature type="compositionally biased region" description="Basic and acidic residues" evidence="1">
    <location>
        <begin position="742"/>
        <end position="756"/>
    </location>
</feature>
<feature type="compositionally biased region" description="Basic and acidic residues" evidence="1">
    <location>
        <begin position="271"/>
        <end position="283"/>
    </location>
</feature>
<feature type="compositionally biased region" description="Polar residues" evidence="1">
    <location>
        <begin position="497"/>
        <end position="509"/>
    </location>
</feature>
<keyword evidence="3" id="KW-1185">Reference proteome</keyword>
<proteinExistence type="predicted"/>
<evidence type="ECO:0000313" key="3">
    <source>
        <dbReference type="Proteomes" id="UP000245591"/>
    </source>
</evidence>
<feature type="compositionally biased region" description="Polar residues" evidence="1">
    <location>
        <begin position="14"/>
        <end position="29"/>
    </location>
</feature>
<feature type="compositionally biased region" description="Low complexity" evidence="1">
    <location>
        <begin position="122"/>
        <end position="139"/>
    </location>
</feature>
<reference evidence="2 3" key="1">
    <citation type="journal article" date="2018" name="MBio">
        <title>Comparative Genomics Reveals the Core Gene Toolbox for the Fungus-Insect Symbiosis.</title>
        <authorList>
            <person name="Wang Y."/>
            <person name="Stata M."/>
            <person name="Wang W."/>
            <person name="Stajich J.E."/>
            <person name="White M.M."/>
            <person name="Moncalvo J.M."/>
        </authorList>
    </citation>
    <scope>NUCLEOTIDE SEQUENCE [LARGE SCALE GENOMIC DNA]</scope>
    <source>
        <strain evidence="2 3">AUS-126-30</strain>
    </source>
</reference>
<feature type="compositionally biased region" description="Polar residues" evidence="1">
    <location>
        <begin position="1225"/>
        <end position="1247"/>
    </location>
</feature>
<feature type="region of interest" description="Disordered" evidence="1">
    <location>
        <begin position="1190"/>
        <end position="1210"/>
    </location>
</feature>
<feature type="compositionally biased region" description="Basic and acidic residues" evidence="1">
    <location>
        <begin position="1020"/>
        <end position="1031"/>
    </location>
</feature>
<name>A0A2U1JCX3_SMIAN</name>
<feature type="compositionally biased region" description="Polar residues" evidence="1">
    <location>
        <begin position="307"/>
        <end position="316"/>
    </location>
</feature>
<feature type="compositionally biased region" description="Basic and acidic residues" evidence="1">
    <location>
        <begin position="550"/>
        <end position="568"/>
    </location>
</feature>
<feature type="compositionally biased region" description="Polar residues" evidence="1">
    <location>
        <begin position="570"/>
        <end position="579"/>
    </location>
</feature>
<feature type="region of interest" description="Disordered" evidence="1">
    <location>
        <begin position="942"/>
        <end position="1036"/>
    </location>
</feature>
<feature type="compositionally biased region" description="Polar residues" evidence="1">
    <location>
        <begin position="955"/>
        <end position="976"/>
    </location>
</feature>
<feature type="region of interest" description="Disordered" evidence="1">
    <location>
        <begin position="250"/>
        <end position="293"/>
    </location>
</feature>
<feature type="compositionally biased region" description="Polar residues" evidence="1">
    <location>
        <begin position="769"/>
        <end position="780"/>
    </location>
</feature>
<feature type="compositionally biased region" description="Basic residues" evidence="1">
    <location>
        <begin position="728"/>
        <end position="741"/>
    </location>
</feature>
<feature type="region of interest" description="Disordered" evidence="1">
    <location>
        <begin position="1"/>
        <end position="29"/>
    </location>
</feature>
<feature type="compositionally biased region" description="Basic and acidic residues" evidence="1">
    <location>
        <begin position="101"/>
        <end position="121"/>
    </location>
</feature>
<dbReference type="AlphaFoldDB" id="A0A2U1JCX3"/>
<feature type="compositionally biased region" description="Polar residues" evidence="1">
    <location>
        <begin position="63"/>
        <end position="73"/>
    </location>
</feature>
<feature type="region of interest" description="Disordered" evidence="1">
    <location>
        <begin position="62"/>
        <end position="143"/>
    </location>
</feature>
<dbReference type="EMBL" id="MBFU01000043">
    <property type="protein sequence ID" value="PWA02941.1"/>
    <property type="molecule type" value="Genomic_DNA"/>
</dbReference>
<protein>
    <submittedName>
        <fullName evidence="2">Uncharacterized protein</fullName>
    </submittedName>
</protein>